<dbReference type="Pfam" id="PF09360">
    <property type="entry name" value="zf-CDGSH"/>
    <property type="match status" value="1"/>
</dbReference>
<keyword evidence="3" id="KW-0408">Iron</keyword>
<evidence type="ECO:0000313" key="6">
    <source>
        <dbReference type="EMBL" id="SVA73536.1"/>
    </source>
</evidence>
<keyword evidence="4" id="KW-0411">Iron-sulfur</keyword>
<evidence type="ECO:0000256" key="4">
    <source>
        <dbReference type="ARBA" id="ARBA00023014"/>
    </source>
</evidence>
<keyword evidence="1" id="KW-0001">2Fe-2S</keyword>
<proteinExistence type="predicted"/>
<name>A0A381Y8V6_9ZZZZ</name>
<dbReference type="AlphaFoldDB" id="A0A381Y8V6"/>
<dbReference type="PANTHER" id="PTHR46491:SF3">
    <property type="entry name" value="CDGSH IRON-SULFUR DOMAIN-CONTAINING PROTEIN 3, MITOCHONDRIAL"/>
    <property type="match status" value="1"/>
</dbReference>
<dbReference type="InterPro" id="IPR042216">
    <property type="entry name" value="MitoNEET_CISD"/>
</dbReference>
<sequence length="75" mass="8953">VKERKEIIKEKYIFVEANKRYSWCSCGLSNKQPLCDGSHKEIVGSLPIRMWFHKDQKIFISRDNGKLQLRIEEKE</sequence>
<dbReference type="SMART" id="SM00704">
    <property type="entry name" value="ZnF_CDGSH"/>
    <property type="match status" value="1"/>
</dbReference>
<evidence type="ECO:0000256" key="2">
    <source>
        <dbReference type="ARBA" id="ARBA00022723"/>
    </source>
</evidence>
<dbReference type="GO" id="GO:0005739">
    <property type="term" value="C:mitochondrion"/>
    <property type="evidence" value="ECO:0007669"/>
    <property type="project" value="TreeGrafter"/>
</dbReference>
<dbReference type="Gene3D" id="3.40.5.90">
    <property type="entry name" value="CDGSH iron-sulfur domain, mitoNEET-type"/>
    <property type="match status" value="1"/>
</dbReference>
<dbReference type="EMBL" id="UINC01017670">
    <property type="protein sequence ID" value="SVA73536.1"/>
    <property type="molecule type" value="Genomic_DNA"/>
</dbReference>
<dbReference type="PANTHER" id="PTHR46491">
    <property type="entry name" value="CDGSH IRON SULFUR DOMAIN PROTEIN HOMOLOG"/>
    <property type="match status" value="1"/>
</dbReference>
<protein>
    <recommendedName>
        <fullName evidence="5">Iron-binding zinc finger CDGSH type domain-containing protein</fullName>
    </recommendedName>
</protein>
<evidence type="ECO:0000256" key="1">
    <source>
        <dbReference type="ARBA" id="ARBA00022714"/>
    </source>
</evidence>
<dbReference type="GO" id="GO:0051537">
    <property type="term" value="F:2 iron, 2 sulfur cluster binding"/>
    <property type="evidence" value="ECO:0007669"/>
    <property type="project" value="UniProtKB-KW"/>
</dbReference>
<dbReference type="InterPro" id="IPR052950">
    <property type="entry name" value="CISD"/>
</dbReference>
<accession>A0A381Y8V6</accession>
<keyword evidence="2" id="KW-0479">Metal-binding</keyword>
<feature type="non-terminal residue" evidence="6">
    <location>
        <position position="1"/>
    </location>
</feature>
<evidence type="ECO:0000259" key="5">
    <source>
        <dbReference type="SMART" id="SM00704"/>
    </source>
</evidence>
<dbReference type="InterPro" id="IPR018967">
    <property type="entry name" value="FeS-contain_CDGSH-typ"/>
</dbReference>
<dbReference type="GO" id="GO:0046872">
    <property type="term" value="F:metal ion binding"/>
    <property type="evidence" value="ECO:0007669"/>
    <property type="project" value="UniProtKB-KW"/>
</dbReference>
<organism evidence="6">
    <name type="scientific">marine metagenome</name>
    <dbReference type="NCBI Taxonomy" id="408172"/>
    <lineage>
        <taxon>unclassified sequences</taxon>
        <taxon>metagenomes</taxon>
        <taxon>ecological metagenomes</taxon>
    </lineage>
</organism>
<evidence type="ECO:0000256" key="3">
    <source>
        <dbReference type="ARBA" id="ARBA00023004"/>
    </source>
</evidence>
<gene>
    <name evidence="6" type="ORF">METZ01_LOCUS126390</name>
</gene>
<reference evidence="6" key="1">
    <citation type="submission" date="2018-05" db="EMBL/GenBank/DDBJ databases">
        <authorList>
            <person name="Lanie J.A."/>
            <person name="Ng W.-L."/>
            <person name="Kazmierczak K.M."/>
            <person name="Andrzejewski T.M."/>
            <person name="Davidsen T.M."/>
            <person name="Wayne K.J."/>
            <person name="Tettelin H."/>
            <person name="Glass J.I."/>
            <person name="Rusch D."/>
            <person name="Podicherti R."/>
            <person name="Tsui H.-C.T."/>
            <person name="Winkler M.E."/>
        </authorList>
    </citation>
    <scope>NUCLEOTIDE SEQUENCE</scope>
</reference>
<feature type="domain" description="Iron-binding zinc finger CDGSH type" evidence="5">
    <location>
        <begin position="6"/>
        <end position="45"/>
    </location>
</feature>